<dbReference type="Proteomes" id="UP000198605">
    <property type="component" value="Unassembled WGS sequence"/>
</dbReference>
<accession>A0A1C6V7Y3</accession>
<protein>
    <submittedName>
        <fullName evidence="1">Uncharacterized protein</fullName>
    </submittedName>
</protein>
<organism evidence="1 2">
    <name type="scientific">Micromonospora chersina</name>
    <dbReference type="NCBI Taxonomy" id="47854"/>
    <lineage>
        <taxon>Bacteria</taxon>
        <taxon>Bacillati</taxon>
        <taxon>Actinomycetota</taxon>
        <taxon>Actinomycetes</taxon>
        <taxon>Micromonosporales</taxon>
        <taxon>Micromonosporaceae</taxon>
        <taxon>Micromonospora</taxon>
    </lineage>
</organism>
<keyword evidence="2" id="KW-1185">Reference proteome</keyword>
<evidence type="ECO:0000313" key="2">
    <source>
        <dbReference type="Proteomes" id="UP000198605"/>
    </source>
</evidence>
<proteinExistence type="predicted"/>
<gene>
    <name evidence="1" type="ORF">GA0070603_3392</name>
</gene>
<evidence type="ECO:0000313" key="1">
    <source>
        <dbReference type="EMBL" id="SCL62386.1"/>
    </source>
</evidence>
<dbReference type="AlphaFoldDB" id="A0A1C6V7Y3"/>
<name>A0A1C6V7Y3_9ACTN</name>
<reference evidence="2" key="1">
    <citation type="submission" date="2016-06" db="EMBL/GenBank/DDBJ databases">
        <authorList>
            <person name="Varghese N."/>
            <person name="Submissions Spin"/>
        </authorList>
    </citation>
    <scope>NUCLEOTIDE SEQUENCE [LARGE SCALE GENOMIC DNA]</scope>
    <source>
        <strain evidence="2">DSM 44151</strain>
    </source>
</reference>
<dbReference type="RefSeq" id="WP_091314671.1">
    <property type="nucleotide sequence ID" value="NZ_FMIB01000002.1"/>
</dbReference>
<dbReference type="STRING" id="47854.GA0070603_3392"/>
<dbReference type="GeneID" id="51982738"/>
<dbReference type="EMBL" id="FMIB01000002">
    <property type="protein sequence ID" value="SCL62386.1"/>
    <property type="molecule type" value="Genomic_DNA"/>
</dbReference>
<sequence length="177" mass="19280">MGPTRHASDTSTEDELVRLAIRAVAPEEEHLLPFLEPAYRRRPARWRRDPRALTRVGGGEAGGGGFAEVVEPVLPYVMVLCGVGLAALRDAVQGEATDAVRGGLRALGRRWRSRRPPELATAAQVRLRPGQLLRIEEAVTAAARDPRWQLTEDQVAVLRDAVREAFAARFGTDADGG</sequence>